<accession>A0A2A6CX31</accession>
<evidence type="ECO:0000313" key="2">
    <source>
        <dbReference type="Proteomes" id="UP000005239"/>
    </source>
</evidence>
<sequence>MRPKLDRSACKRRVRSTLLNDALGWRDIFFTCMTLFTGIGYFLWQAIRFDPHTTTQSTAHRKDALRIVQRGNGRINRRRTRLASVLPHAKLPFQPRSSDAWREALAAAQPPLISRFKQRLLLKASSSSCDWFLRSSKDRTASILENTILQYSIGLCSYKF</sequence>
<name>A0A2A6CX31_PRIPA</name>
<dbReference type="Proteomes" id="UP000005239">
    <property type="component" value="Unassembled WGS sequence"/>
</dbReference>
<reference evidence="2" key="1">
    <citation type="journal article" date="2008" name="Nat. Genet.">
        <title>The Pristionchus pacificus genome provides a unique perspective on nematode lifestyle and parasitism.</title>
        <authorList>
            <person name="Dieterich C."/>
            <person name="Clifton S.W."/>
            <person name="Schuster L.N."/>
            <person name="Chinwalla A."/>
            <person name="Delehaunty K."/>
            <person name="Dinkelacker I."/>
            <person name="Fulton L."/>
            <person name="Fulton R."/>
            <person name="Godfrey J."/>
            <person name="Minx P."/>
            <person name="Mitreva M."/>
            <person name="Roeseler W."/>
            <person name="Tian H."/>
            <person name="Witte H."/>
            <person name="Yang S.P."/>
            <person name="Wilson R.K."/>
            <person name="Sommer R.J."/>
        </authorList>
    </citation>
    <scope>NUCLEOTIDE SEQUENCE [LARGE SCALE GENOMIC DNA]</scope>
    <source>
        <strain evidence="2">PS312</strain>
    </source>
</reference>
<accession>A0A8R1UQ47</accession>
<dbReference type="EnsemblMetazoa" id="PPA36190.1">
    <property type="protein sequence ID" value="PPA36190.1"/>
    <property type="gene ID" value="WBGene00274559"/>
</dbReference>
<gene>
    <name evidence="1" type="primary">WBGene00274559</name>
</gene>
<keyword evidence="2" id="KW-1185">Reference proteome</keyword>
<evidence type="ECO:0000313" key="1">
    <source>
        <dbReference type="EnsemblMetazoa" id="PPA36190.1"/>
    </source>
</evidence>
<protein>
    <submittedName>
        <fullName evidence="1">Uncharacterized protein</fullName>
    </submittedName>
</protein>
<dbReference type="AlphaFoldDB" id="A0A2A6CX31"/>
<reference evidence="1" key="2">
    <citation type="submission" date="2022-06" db="UniProtKB">
        <authorList>
            <consortium name="EnsemblMetazoa"/>
        </authorList>
    </citation>
    <scope>IDENTIFICATION</scope>
    <source>
        <strain evidence="1">PS312</strain>
    </source>
</reference>
<proteinExistence type="predicted"/>
<organism evidence="1 2">
    <name type="scientific">Pristionchus pacificus</name>
    <name type="common">Parasitic nematode worm</name>
    <dbReference type="NCBI Taxonomy" id="54126"/>
    <lineage>
        <taxon>Eukaryota</taxon>
        <taxon>Metazoa</taxon>
        <taxon>Ecdysozoa</taxon>
        <taxon>Nematoda</taxon>
        <taxon>Chromadorea</taxon>
        <taxon>Rhabditida</taxon>
        <taxon>Rhabditina</taxon>
        <taxon>Diplogasteromorpha</taxon>
        <taxon>Diplogasteroidea</taxon>
        <taxon>Neodiplogasteridae</taxon>
        <taxon>Pristionchus</taxon>
    </lineage>
</organism>